<sequence length="227" mass="23342">MKARRLIGAAIAAAVMLLGPMAGVATAHISAYAPDATQGGYTKITFRVPNEKDVPTTVVELAMPSDAPLASVRVKPVTGWNYEVIKSSPTGDSAASEVVDRVVWTAAGPGILAGEFAEFDISAGPLPEAPTMTFKFLQTYSDGEVVSWIEEAPEGGDEPQYPAPTLTLAAAVAGSDEHGMTGSTAESSAMEMDHTDSGATILAGVALVVAVFALGCGAFAVVRNRKS</sequence>
<feature type="transmembrane region" description="Helical" evidence="1">
    <location>
        <begin position="201"/>
        <end position="222"/>
    </location>
</feature>
<feature type="signal peptide" evidence="2">
    <location>
        <begin position="1"/>
        <end position="27"/>
    </location>
</feature>
<evidence type="ECO:0000313" key="5">
    <source>
        <dbReference type="Proteomes" id="UP000198327"/>
    </source>
</evidence>
<evidence type="ECO:0000256" key="1">
    <source>
        <dbReference type="SAM" id="Phobius"/>
    </source>
</evidence>
<dbReference type="InterPro" id="IPR012533">
    <property type="entry name" value="YcnI-copper_dom"/>
</dbReference>
<evidence type="ECO:0000256" key="2">
    <source>
        <dbReference type="SAM" id="SignalP"/>
    </source>
</evidence>
<feature type="domain" description="YncI copper-binding" evidence="3">
    <location>
        <begin position="28"/>
        <end position="168"/>
    </location>
</feature>
<dbReference type="Proteomes" id="UP000198327">
    <property type="component" value="Unassembled WGS sequence"/>
</dbReference>
<proteinExistence type="predicted"/>
<keyword evidence="1" id="KW-0812">Transmembrane</keyword>
<reference evidence="5" key="1">
    <citation type="submission" date="2017-06" db="EMBL/GenBank/DDBJ databases">
        <authorList>
            <person name="Varghese N."/>
            <person name="Submissions S."/>
        </authorList>
    </citation>
    <scope>NUCLEOTIDE SEQUENCE [LARGE SCALE GENOMIC DNA]</scope>
    <source>
        <strain evidence="5">JCM 23211</strain>
    </source>
</reference>
<dbReference type="CDD" id="cd08545">
    <property type="entry name" value="YcnI_like"/>
    <property type="match status" value="1"/>
</dbReference>
<organism evidence="4 5">
    <name type="scientific">Rhodococcoides kyotonense</name>
    <dbReference type="NCBI Taxonomy" id="398843"/>
    <lineage>
        <taxon>Bacteria</taxon>
        <taxon>Bacillati</taxon>
        <taxon>Actinomycetota</taxon>
        <taxon>Actinomycetes</taxon>
        <taxon>Mycobacteriales</taxon>
        <taxon>Nocardiaceae</taxon>
        <taxon>Rhodococcoides</taxon>
    </lineage>
</organism>
<keyword evidence="1" id="KW-1133">Transmembrane helix</keyword>
<gene>
    <name evidence="4" type="ORF">SAMN05421642_11482</name>
</gene>
<dbReference type="InterPro" id="IPR038507">
    <property type="entry name" value="YcnI-like_sf"/>
</dbReference>
<dbReference type="RefSeq" id="WP_176444418.1">
    <property type="nucleotide sequence ID" value="NZ_FZOW01000014.1"/>
</dbReference>
<protein>
    <recommendedName>
        <fullName evidence="3">YncI copper-binding domain-containing protein</fullName>
    </recommendedName>
</protein>
<dbReference type="Gene3D" id="2.60.40.2230">
    <property type="entry name" value="Uncharacterised protein YcnI-like PF07987, DUF1775"/>
    <property type="match status" value="1"/>
</dbReference>
<dbReference type="Pfam" id="PF07987">
    <property type="entry name" value="DUF1775"/>
    <property type="match status" value="1"/>
</dbReference>
<accession>A0A239LTB6</accession>
<name>A0A239LTB6_9NOCA</name>
<dbReference type="AlphaFoldDB" id="A0A239LTB6"/>
<keyword evidence="5" id="KW-1185">Reference proteome</keyword>
<keyword evidence="1" id="KW-0472">Membrane</keyword>
<evidence type="ECO:0000313" key="4">
    <source>
        <dbReference type="EMBL" id="SNT33615.1"/>
    </source>
</evidence>
<feature type="chain" id="PRO_5012851062" description="YncI copper-binding domain-containing protein" evidence="2">
    <location>
        <begin position="28"/>
        <end position="227"/>
    </location>
</feature>
<keyword evidence="2" id="KW-0732">Signal</keyword>
<dbReference type="EMBL" id="FZOW01000014">
    <property type="protein sequence ID" value="SNT33615.1"/>
    <property type="molecule type" value="Genomic_DNA"/>
</dbReference>
<evidence type="ECO:0000259" key="3">
    <source>
        <dbReference type="Pfam" id="PF07987"/>
    </source>
</evidence>